<dbReference type="PANTHER" id="PTHR30136:SF24">
    <property type="entry name" value="HTH-TYPE TRANSCRIPTIONAL REPRESSOR ALLR"/>
    <property type="match status" value="1"/>
</dbReference>
<protein>
    <submittedName>
        <fullName evidence="7">DNA-binding transcriptional regulator, IclR family</fullName>
    </submittedName>
</protein>
<evidence type="ECO:0000313" key="7">
    <source>
        <dbReference type="EMBL" id="SDG29120.1"/>
    </source>
</evidence>
<dbReference type="SUPFAM" id="SSF55781">
    <property type="entry name" value="GAF domain-like"/>
    <property type="match status" value="1"/>
</dbReference>
<gene>
    <name evidence="7" type="ORF">SAMN05421505_10360</name>
</gene>
<feature type="domain" description="HTH iclR-type" evidence="5">
    <location>
        <begin position="22"/>
        <end position="82"/>
    </location>
</feature>
<keyword evidence="3" id="KW-0804">Transcription</keyword>
<dbReference type="STRING" id="504805.SAMN05421505_10360"/>
<dbReference type="OrthoDB" id="60629at2"/>
<evidence type="ECO:0000256" key="2">
    <source>
        <dbReference type="ARBA" id="ARBA00023125"/>
    </source>
</evidence>
<dbReference type="InterPro" id="IPR036388">
    <property type="entry name" value="WH-like_DNA-bd_sf"/>
</dbReference>
<evidence type="ECO:0000256" key="4">
    <source>
        <dbReference type="SAM" id="MobiDB-lite"/>
    </source>
</evidence>
<dbReference type="PROSITE" id="PS51078">
    <property type="entry name" value="ICLR_ED"/>
    <property type="match status" value="1"/>
</dbReference>
<proteinExistence type="predicted"/>
<dbReference type="Pfam" id="PF01614">
    <property type="entry name" value="IclR_C"/>
    <property type="match status" value="1"/>
</dbReference>
<evidence type="ECO:0000256" key="1">
    <source>
        <dbReference type="ARBA" id="ARBA00023015"/>
    </source>
</evidence>
<dbReference type="Proteomes" id="UP000198923">
    <property type="component" value="Unassembled WGS sequence"/>
</dbReference>
<evidence type="ECO:0000313" key="8">
    <source>
        <dbReference type="Proteomes" id="UP000198923"/>
    </source>
</evidence>
<keyword evidence="8" id="KW-1185">Reference proteome</keyword>
<dbReference type="AlphaFoldDB" id="A0A1G7T3E6"/>
<dbReference type="SUPFAM" id="SSF46785">
    <property type="entry name" value="Winged helix' DNA-binding domain"/>
    <property type="match status" value="1"/>
</dbReference>
<keyword evidence="2 7" id="KW-0238">DNA-binding</keyword>
<evidence type="ECO:0000256" key="3">
    <source>
        <dbReference type="ARBA" id="ARBA00023163"/>
    </source>
</evidence>
<dbReference type="Gene3D" id="1.10.10.10">
    <property type="entry name" value="Winged helix-like DNA-binding domain superfamily/Winged helix DNA-binding domain"/>
    <property type="match status" value="1"/>
</dbReference>
<feature type="region of interest" description="Disordered" evidence="4">
    <location>
        <begin position="260"/>
        <end position="280"/>
    </location>
</feature>
<accession>A0A1G7T3E6</accession>
<sequence>MSQNSACQEAVLSTQIVPVQSPTSLEKAIAILTSLSKASHPMSLAELSRSTGLPKTTAYRLLGTLCRNGLAQRIGIDYAVGDHLLTLAGHGRRPFPAARRIVLPHLVRLYELTRHTVNLAVARGLEAAYVERVYGQSRIDSPSDDIDRAPLHCTATGKVLLAFDQELGQSFRRHGSRTRMTRHTLVTDTALDRELHRVRRQGVAYAREELAKGIACAAAPVFGPDGRICMSIGVAGPAGTLHLPELAAVVRRTANALSSAVGKHAARQPTPHLTPAPRLL</sequence>
<organism evidence="7 8">
    <name type="scientific">Sinosporangium album</name>
    <dbReference type="NCBI Taxonomy" id="504805"/>
    <lineage>
        <taxon>Bacteria</taxon>
        <taxon>Bacillati</taxon>
        <taxon>Actinomycetota</taxon>
        <taxon>Actinomycetes</taxon>
        <taxon>Streptosporangiales</taxon>
        <taxon>Streptosporangiaceae</taxon>
        <taxon>Sinosporangium</taxon>
    </lineage>
</organism>
<feature type="domain" description="IclR-ED" evidence="6">
    <location>
        <begin position="83"/>
        <end position="263"/>
    </location>
</feature>
<name>A0A1G7T3E6_9ACTN</name>
<dbReference type="InterPro" id="IPR029016">
    <property type="entry name" value="GAF-like_dom_sf"/>
</dbReference>
<dbReference type="InterPro" id="IPR050707">
    <property type="entry name" value="HTH_MetabolicPath_Reg"/>
</dbReference>
<dbReference type="GO" id="GO:0003700">
    <property type="term" value="F:DNA-binding transcription factor activity"/>
    <property type="evidence" value="ECO:0007669"/>
    <property type="project" value="TreeGrafter"/>
</dbReference>
<dbReference type="PROSITE" id="PS51077">
    <property type="entry name" value="HTH_ICLR"/>
    <property type="match status" value="1"/>
</dbReference>
<dbReference type="InterPro" id="IPR036390">
    <property type="entry name" value="WH_DNA-bd_sf"/>
</dbReference>
<dbReference type="GO" id="GO:0003677">
    <property type="term" value="F:DNA binding"/>
    <property type="evidence" value="ECO:0007669"/>
    <property type="project" value="UniProtKB-KW"/>
</dbReference>
<keyword evidence="1" id="KW-0805">Transcription regulation</keyword>
<dbReference type="InterPro" id="IPR014757">
    <property type="entry name" value="Tscrpt_reg_IclR_C"/>
</dbReference>
<dbReference type="EMBL" id="FNCN01000003">
    <property type="protein sequence ID" value="SDG29120.1"/>
    <property type="molecule type" value="Genomic_DNA"/>
</dbReference>
<dbReference type="Gene3D" id="3.30.450.40">
    <property type="match status" value="1"/>
</dbReference>
<reference evidence="7 8" key="1">
    <citation type="submission" date="2016-10" db="EMBL/GenBank/DDBJ databases">
        <authorList>
            <person name="de Groot N.N."/>
        </authorList>
    </citation>
    <scope>NUCLEOTIDE SEQUENCE [LARGE SCALE GENOMIC DNA]</scope>
    <source>
        <strain evidence="7 8">CPCC 201354</strain>
    </source>
</reference>
<dbReference type="Pfam" id="PF09339">
    <property type="entry name" value="HTH_IclR"/>
    <property type="match status" value="1"/>
</dbReference>
<dbReference type="PANTHER" id="PTHR30136">
    <property type="entry name" value="HELIX-TURN-HELIX TRANSCRIPTIONAL REGULATOR, ICLR FAMILY"/>
    <property type="match status" value="1"/>
</dbReference>
<dbReference type="GO" id="GO:0045892">
    <property type="term" value="P:negative regulation of DNA-templated transcription"/>
    <property type="evidence" value="ECO:0007669"/>
    <property type="project" value="TreeGrafter"/>
</dbReference>
<evidence type="ECO:0000259" key="5">
    <source>
        <dbReference type="PROSITE" id="PS51077"/>
    </source>
</evidence>
<evidence type="ECO:0000259" key="6">
    <source>
        <dbReference type="PROSITE" id="PS51078"/>
    </source>
</evidence>
<dbReference type="InterPro" id="IPR005471">
    <property type="entry name" value="Tscrpt_reg_IclR_N"/>
</dbReference>
<dbReference type="SMART" id="SM00346">
    <property type="entry name" value="HTH_ICLR"/>
    <property type="match status" value="1"/>
</dbReference>